<evidence type="ECO:0000313" key="2">
    <source>
        <dbReference type="EMBL" id="QHI70832.1"/>
    </source>
</evidence>
<gene>
    <name evidence="2" type="ORF">GT409_15745</name>
</gene>
<dbReference type="KEGG" id="taer:GT409_15745"/>
<keyword evidence="3" id="KW-1185">Reference proteome</keyword>
<keyword evidence="1" id="KW-1133">Transmembrane helix</keyword>
<dbReference type="EMBL" id="CP047593">
    <property type="protein sequence ID" value="QHI70832.1"/>
    <property type="molecule type" value="Genomic_DNA"/>
</dbReference>
<keyword evidence="1" id="KW-0812">Transmembrane</keyword>
<reference evidence="2 3" key="1">
    <citation type="submission" date="2020-01" db="EMBL/GenBank/DDBJ databases">
        <title>Ponticoccus aerotolerans gen. nov., sp. nov., an anaerobic bacterium and proposal of Ponticoccusceae fam. nov., Ponticoccusles ord. nov. and Ponticoccuse classis nov. in the phylum Kiritimatiellaeota.</title>
        <authorList>
            <person name="Zhou L.Y."/>
            <person name="Du Z.J."/>
        </authorList>
    </citation>
    <scope>NUCLEOTIDE SEQUENCE [LARGE SCALE GENOMIC DNA]</scope>
    <source>
        <strain evidence="2 3">S-5007</strain>
    </source>
</reference>
<evidence type="ECO:0000256" key="1">
    <source>
        <dbReference type="SAM" id="Phobius"/>
    </source>
</evidence>
<evidence type="ECO:0008006" key="4">
    <source>
        <dbReference type="Google" id="ProtNLM"/>
    </source>
</evidence>
<dbReference type="AlphaFoldDB" id="A0A6P1M9V8"/>
<proteinExistence type="predicted"/>
<keyword evidence="1" id="KW-0472">Membrane</keyword>
<protein>
    <recommendedName>
        <fullName evidence="4">Type 4 fimbrial biogenesis protein PilX N-terminal domain-containing protein</fullName>
    </recommendedName>
</protein>
<sequence>MMKTCEQKEGFVLTAVMMLILLASFIGGAFLLSARGTNTSIENWKAYDECLLAVQSGLETVNYSMYTNLLNDIYLNGNRRDSLDVLANKDFSIDVIVTDGVASPVGVSSASVGSQSVSASAITVTVTVASGAMDEVVPENRSEVMINCDAVASYRGVKRRVKEVVTYNYNGVAELPGGSEGSVFDNVFFIDNHGFFSGVNCDFNGDVGANLDIDLKYSSIRLNGDAYAGGECTSKKLYKSLAWNDYGTQDFAGIFFGNRVRPALYTDYNRSNTNTYYNQGYAEGVNFYEEQDLKELPFIGPLSDYEEYAIAVSGSASDSSTTVTGVWGDDAGEDAGIGTNDTGCLVLVGTEANPIRLDGVVVARQDIYIKGYYTGQGTLYAGRNVHVLGNLIAVNQASWPHPDPNPLATAAANQSADFLGLCAKGSLIFGDHRGLDTSYLDEPHTASHASDITDASLGYVSYYVDGEPYFDGDYRQADGNGAEQRTDGSLRHFYQPILSNSDIDAIGVSADVGLFDAVLYANHLIAGNFAENSILNGAFICRDESVKRHGNLALNWDARLGSLTMDGESFYSGLPGMMLPAQQPLPSRTIQWAEVIP</sequence>
<dbReference type="Proteomes" id="UP000464954">
    <property type="component" value="Chromosome"/>
</dbReference>
<name>A0A6P1M9V8_9BACT</name>
<accession>A0A6P1M9V8</accession>
<feature type="transmembrane region" description="Helical" evidence="1">
    <location>
        <begin position="12"/>
        <end position="32"/>
    </location>
</feature>
<organism evidence="2 3">
    <name type="scientific">Tichowtungia aerotolerans</name>
    <dbReference type="NCBI Taxonomy" id="2697043"/>
    <lineage>
        <taxon>Bacteria</taxon>
        <taxon>Pseudomonadati</taxon>
        <taxon>Kiritimatiellota</taxon>
        <taxon>Tichowtungiia</taxon>
        <taxon>Tichowtungiales</taxon>
        <taxon>Tichowtungiaceae</taxon>
        <taxon>Tichowtungia</taxon>
    </lineage>
</organism>
<evidence type="ECO:0000313" key="3">
    <source>
        <dbReference type="Proteomes" id="UP000464954"/>
    </source>
</evidence>
<dbReference type="RefSeq" id="WP_160630004.1">
    <property type="nucleotide sequence ID" value="NZ_CP047593.1"/>
</dbReference>